<accession>A0A0V0SDM2</accession>
<comment type="caution">
    <text evidence="1">The sequence shown here is derived from an EMBL/GenBank/DDBJ whole genome shotgun (WGS) entry which is preliminary data.</text>
</comment>
<dbReference type="AlphaFoldDB" id="A0A0V0SDM2"/>
<evidence type="ECO:0000313" key="1">
    <source>
        <dbReference type="EMBL" id="KRX24878.1"/>
    </source>
</evidence>
<gene>
    <name evidence="1" type="ORF">T07_15003</name>
</gene>
<protein>
    <submittedName>
        <fullName evidence="1">Uncharacterized protein</fullName>
    </submittedName>
</protein>
<dbReference type="Proteomes" id="UP000054630">
    <property type="component" value="Unassembled WGS sequence"/>
</dbReference>
<organism evidence="1 2">
    <name type="scientific">Trichinella nelsoni</name>
    <dbReference type="NCBI Taxonomy" id="6336"/>
    <lineage>
        <taxon>Eukaryota</taxon>
        <taxon>Metazoa</taxon>
        <taxon>Ecdysozoa</taxon>
        <taxon>Nematoda</taxon>
        <taxon>Enoplea</taxon>
        <taxon>Dorylaimia</taxon>
        <taxon>Trichinellida</taxon>
        <taxon>Trichinellidae</taxon>
        <taxon>Trichinella</taxon>
    </lineage>
</organism>
<feature type="non-terminal residue" evidence="1">
    <location>
        <position position="1"/>
    </location>
</feature>
<evidence type="ECO:0000313" key="2">
    <source>
        <dbReference type="Proteomes" id="UP000054630"/>
    </source>
</evidence>
<proteinExistence type="predicted"/>
<dbReference type="EMBL" id="JYDL01000015">
    <property type="protein sequence ID" value="KRX24878.1"/>
    <property type="molecule type" value="Genomic_DNA"/>
</dbReference>
<sequence length="168" mass="19995">LSLSYSMSRTSDLRSTDLHCSGTIRWSMPTTKRLPSWKSMQTRHLLAACRKCKRASTVHCARRLQKSNRLQEQHLRCQFTNRSGLQQTFRLSNGRCMQIWHLLASNWPEKRYAPCRMRDHRRLRWTDVVRQERFLQAGETNIRCLRHGQQLRASGKMQIQHVLALHNW</sequence>
<keyword evidence="2" id="KW-1185">Reference proteome</keyword>
<reference evidence="1 2" key="1">
    <citation type="submission" date="2015-01" db="EMBL/GenBank/DDBJ databases">
        <title>Evolution of Trichinella species and genotypes.</title>
        <authorList>
            <person name="Korhonen P.K."/>
            <person name="Edoardo P."/>
            <person name="Giuseppe L.R."/>
            <person name="Gasser R.B."/>
        </authorList>
    </citation>
    <scope>NUCLEOTIDE SEQUENCE [LARGE SCALE GENOMIC DNA]</scope>
    <source>
        <strain evidence="1">ISS37</strain>
    </source>
</reference>
<name>A0A0V0SDM2_9BILA</name>